<feature type="non-terminal residue" evidence="1">
    <location>
        <position position="103"/>
    </location>
</feature>
<accession>A0A5J4TFX0</accession>
<gene>
    <name evidence="1" type="ORF">EZS28_047962</name>
</gene>
<sequence length="103" mass="11698">MAITTRRMAELVRATLRVASLTSDQFVVQSDIIKINGSKLSLTVRRAKDPAVSPIRWFTHWWMFRSKEVRMDKFSCECIDHAFILDTGAPESIILVIKAALCS</sequence>
<evidence type="ECO:0000313" key="1">
    <source>
        <dbReference type="EMBL" id="KAA6356511.1"/>
    </source>
</evidence>
<comment type="caution">
    <text evidence="1">The sequence shown here is derived from an EMBL/GenBank/DDBJ whole genome shotgun (WGS) entry which is preliminary data.</text>
</comment>
<reference evidence="1 2" key="1">
    <citation type="submission" date="2019-03" db="EMBL/GenBank/DDBJ databases">
        <title>Single cell metagenomics reveals metabolic interactions within the superorganism composed of flagellate Streblomastix strix and complex community of Bacteroidetes bacteria on its surface.</title>
        <authorList>
            <person name="Treitli S.C."/>
            <person name="Kolisko M."/>
            <person name="Husnik F."/>
            <person name="Keeling P."/>
            <person name="Hampl V."/>
        </authorList>
    </citation>
    <scope>NUCLEOTIDE SEQUENCE [LARGE SCALE GENOMIC DNA]</scope>
    <source>
        <strain evidence="1">ST1C</strain>
    </source>
</reference>
<organism evidence="1 2">
    <name type="scientific">Streblomastix strix</name>
    <dbReference type="NCBI Taxonomy" id="222440"/>
    <lineage>
        <taxon>Eukaryota</taxon>
        <taxon>Metamonada</taxon>
        <taxon>Preaxostyla</taxon>
        <taxon>Oxymonadida</taxon>
        <taxon>Streblomastigidae</taxon>
        <taxon>Streblomastix</taxon>
    </lineage>
</organism>
<dbReference type="Proteomes" id="UP000324800">
    <property type="component" value="Unassembled WGS sequence"/>
</dbReference>
<proteinExistence type="predicted"/>
<protein>
    <submittedName>
        <fullName evidence="1">Uncharacterized protein</fullName>
    </submittedName>
</protein>
<name>A0A5J4TFX0_9EUKA</name>
<dbReference type="AlphaFoldDB" id="A0A5J4TFX0"/>
<evidence type="ECO:0000313" key="2">
    <source>
        <dbReference type="Proteomes" id="UP000324800"/>
    </source>
</evidence>
<dbReference type="EMBL" id="SNRW01032856">
    <property type="protein sequence ID" value="KAA6356511.1"/>
    <property type="molecule type" value="Genomic_DNA"/>
</dbReference>